<gene>
    <name evidence="1" type="ORF">BFV95_3958</name>
</gene>
<evidence type="ECO:0000313" key="2">
    <source>
        <dbReference type="Proteomes" id="UP000095392"/>
    </source>
</evidence>
<sequence length="47" mass="5122">MRIDTPANAGMETNKIGVNKQCITQRDERSIASLSEINCTFGIALLP</sequence>
<evidence type="ECO:0000313" key="1">
    <source>
        <dbReference type="EMBL" id="OES26225.1"/>
    </source>
</evidence>
<proteinExistence type="predicted"/>
<dbReference type="EMBL" id="MIPY01000035">
    <property type="protein sequence ID" value="OES26225.1"/>
    <property type="molecule type" value="Genomic_DNA"/>
</dbReference>
<dbReference type="AlphaFoldDB" id="A0AB36FPB6"/>
<protein>
    <submittedName>
        <fullName evidence="1">Uncharacterized protein</fullName>
    </submittedName>
</protein>
<name>A0AB36FPB6_ALTMA</name>
<dbReference type="Proteomes" id="UP000095392">
    <property type="component" value="Unassembled WGS sequence"/>
</dbReference>
<comment type="caution">
    <text evidence="1">The sequence shown here is derived from an EMBL/GenBank/DDBJ whole genome shotgun (WGS) entry which is preliminary data.</text>
</comment>
<accession>A0AB36FPB6</accession>
<organism evidence="1 2">
    <name type="scientific">Alteromonas macleodii</name>
    <name type="common">Pseudoalteromonas macleodii</name>
    <dbReference type="NCBI Taxonomy" id="28108"/>
    <lineage>
        <taxon>Bacteria</taxon>
        <taxon>Pseudomonadati</taxon>
        <taxon>Pseudomonadota</taxon>
        <taxon>Gammaproteobacteria</taxon>
        <taxon>Alteromonadales</taxon>
        <taxon>Alteromonadaceae</taxon>
        <taxon>Alteromonas/Salinimonas group</taxon>
        <taxon>Alteromonas</taxon>
    </lineage>
</organism>
<reference evidence="1 2" key="1">
    <citation type="submission" date="2016-09" db="EMBL/GenBank/DDBJ databases">
        <title>Draft Genome Sequence of four Alteromonas macleodii strains isolated from copper coupons and grown long-term at elevated copper levels.</title>
        <authorList>
            <person name="Cusick K."/>
            <person name="Dale J."/>
            <person name="Little B."/>
            <person name="Biffinger J."/>
        </authorList>
    </citation>
    <scope>NUCLEOTIDE SEQUENCE [LARGE SCALE GENOMIC DNA]</scope>
    <source>
        <strain evidence="1 2">KCP01</strain>
    </source>
</reference>
<keyword evidence="2" id="KW-1185">Reference proteome</keyword>